<dbReference type="GO" id="GO:0071513">
    <property type="term" value="C:phosphopantothenoylcysteine decarboxylase complex"/>
    <property type="evidence" value="ECO:0007669"/>
    <property type="project" value="TreeGrafter"/>
</dbReference>
<organism evidence="5 6">
    <name type="scientific">Niveomyces insectorum RCEF 264</name>
    <dbReference type="NCBI Taxonomy" id="1081102"/>
    <lineage>
        <taxon>Eukaryota</taxon>
        <taxon>Fungi</taxon>
        <taxon>Dikarya</taxon>
        <taxon>Ascomycota</taxon>
        <taxon>Pezizomycotina</taxon>
        <taxon>Sordariomycetes</taxon>
        <taxon>Hypocreomycetidae</taxon>
        <taxon>Hypocreales</taxon>
        <taxon>Cordycipitaceae</taxon>
        <taxon>Niveomyces</taxon>
    </lineage>
</organism>
<dbReference type="GO" id="GO:0004633">
    <property type="term" value="F:phosphopantothenoylcysteine decarboxylase activity"/>
    <property type="evidence" value="ECO:0007669"/>
    <property type="project" value="TreeGrafter"/>
</dbReference>
<dbReference type="SUPFAM" id="SSF52507">
    <property type="entry name" value="Homo-oligomeric flavin-containing Cys decarboxylases, HFCD"/>
    <property type="match status" value="1"/>
</dbReference>
<sequence>MYHSATPLWAFPRLVGIAVSFLQSMATIPASGPTADGSTLSPAAAVASALADGKKHLLLAASGSVAAIKLPLIAAAFARVPNLSIRIILTPHAARFLAGQAAEQPPVASLHALPNVDAVYVGDADEWDPPWTRGAPILHIELRRWADVLVVAPLSANLLAKIANGLCDSLLTCVIRAWQTDPAAGKRILVAPSMNTCMWNHPLTARQLATLRNAWGAEAAVPAALAVPAEGDGSSVLEGSDGSSLAGHGTGWYEILLPQSKSLACGDIGLGAMCDWKDVVLAIQERLALPPDTISVEAN</sequence>
<dbReference type="InterPro" id="IPR036551">
    <property type="entry name" value="Flavin_trans-like"/>
</dbReference>
<dbReference type="Gene3D" id="3.40.50.1950">
    <property type="entry name" value="Flavin prenyltransferase-like"/>
    <property type="match status" value="1"/>
</dbReference>
<dbReference type="PANTHER" id="PTHR14359">
    <property type="entry name" value="HOMO-OLIGOMERIC FLAVIN CONTAINING CYS DECARBOXYLASE FAMILY"/>
    <property type="match status" value="1"/>
</dbReference>
<gene>
    <name evidence="5" type="ORF">SPI_06531</name>
</gene>
<evidence type="ECO:0000313" key="5">
    <source>
        <dbReference type="EMBL" id="OAA58458.1"/>
    </source>
</evidence>
<dbReference type="InterPro" id="IPR003382">
    <property type="entry name" value="Flavoprotein"/>
</dbReference>
<dbReference type="Proteomes" id="UP000076874">
    <property type="component" value="Unassembled WGS sequence"/>
</dbReference>
<dbReference type="OrthoDB" id="1532798at2759"/>
<evidence type="ECO:0000313" key="6">
    <source>
        <dbReference type="Proteomes" id="UP000076874"/>
    </source>
</evidence>
<dbReference type="Pfam" id="PF02441">
    <property type="entry name" value="Flavoprotein"/>
    <property type="match status" value="1"/>
</dbReference>
<feature type="domain" description="Flavoprotein" evidence="4">
    <location>
        <begin position="55"/>
        <end position="240"/>
    </location>
</feature>
<dbReference type="AlphaFoldDB" id="A0A167RC62"/>
<keyword evidence="1" id="KW-0173">Coenzyme A biosynthesis</keyword>
<keyword evidence="6" id="KW-1185">Reference proteome</keyword>
<keyword evidence="3" id="KW-0732">Signal</keyword>
<dbReference type="PANTHER" id="PTHR14359:SF6">
    <property type="entry name" value="PHOSPHOPANTOTHENOYLCYSTEINE DECARBOXYLASE"/>
    <property type="match status" value="1"/>
</dbReference>
<dbReference type="GO" id="GO:0015937">
    <property type="term" value="P:coenzyme A biosynthetic process"/>
    <property type="evidence" value="ECO:0007669"/>
    <property type="project" value="UniProtKB-KW"/>
</dbReference>
<proteinExistence type="inferred from homology"/>
<evidence type="ECO:0000259" key="4">
    <source>
        <dbReference type="Pfam" id="PF02441"/>
    </source>
</evidence>
<evidence type="ECO:0000256" key="1">
    <source>
        <dbReference type="ARBA" id="ARBA00022993"/>
    </source>
</evidence>
<comment type="similarity">
    <text evidence="2">Belongs to the HFCD (homooligomeric flavin containing Cys decarboxylase) superfamily.</text>
</comment>
<feature type="chain" id="PRO_5007891880" evidence="3">
    <location>
        <begin position="27"/>
        <end position="299"/>
    </location>
</feature>
<evidence type="ECO:0000256" key="3">
    <source>
        <dbReference type="SAM" id="SignalP"/>
    </source>
</evidence>
<accession>A0A167RC62</accession>
<reference evidence="5 6" key="1">
    <citation type="journal article" date="2016" name="Genome Biol. Evol.">
        <title>Divergent and convergent evolution of fungal pathogenicity.</title>
        <authorList>
            <person name="Shang Y."/>
            <person name="Xiao G."/>
            <person name="Zheng P."/>
            <person name="Cen K."/>
            <person name="Zhan S."/>
            <person name="Wang C."/>
        </authorList>
    </citation>
    <scope>NUCLEOTIDE SEQUENCE [LARGE SCALE GENOMIC DNA]</scope>
    <source>
        <strain evidence="5 6">RCEF 264</strain>
    </source>
</reference>
<feature type="signal peptide" evidence="3">
    <location>
        <begin position="1"/>
        <end position="26"/>
    </location>
</feature>
<dbReference type="GO" id="GO:0010181">
    <property type="term" value="F:FMN binding"/>
    <property type="evidence" value="ECO:0007669"/>
    <property type="project" value="TreeGrafter"/>
</dbReference>
<name>A0A167RC62_9HYPO</name>
<protein>
    <submittedName>
        <fullName evidence="5">Flavoprotein</fullName>
    </submittedName>
</protein>
<evidence type="ECO:0000256" key="2">
    <source>
        <dbReference type="ARBA" id="ARBA00038350"/>
    </source>
</evidence>
<dbReference type="STRING" id="1081102.A0A167RC62"/>
<dbReference type="EMBL" id="AZHD01000012">
    <property type="protein sequence ID" value="OAA58458.1"/>
    <property type="molecule type" value="Genomic_DNA"/>
</dbReference>
<comment type="caution">
    <text evidence="5">The sequence shown here is derived from an EMBL/GenBank/DDBJ whole genome shotgun (WGS) entry which is preliminary data.</text>
</comment>